<dbReference type="GO" id="GO:0004983">
    <property type="term" value="F:neuropeptide Y receptor activity"/>
    <property type="evidence" value="ECO:0007669"/>
    <property type="project" value="InterPro"/>
</dbReference>
<evidence type="ECO:0000256" key="3">
    <source>
        <dbReference type="ARBA" id="ARBA00022692"/>
    </source>
</evidence>
<sequence>MSTDSLSPGYAGCIPGNPCWRDDEFEEAYLETSRNRSLLGLDTITPSTPTVVPDVEKLFTENNENTITNNISGTGFPSVSSTNNATAGEYVVFFSYNNNDNNNNNGMGIWNVSDTNGSGRTGNLTLAGEEISLSGGAELTLIVFYTLTILFSVIGNILVVIVFTRGRRCRTDIRPFLINLAAADLIMALFCMPFTFTYVMTRTWIFSEPMCPLVLFMQHLSVAASVFTNMAIGIDRFLVVTFPLKARMTSRRARYTICVIWVCAVGLSSVQLVVGRARDSGGIVSCDEAWSSQSSRRTFTMLILFITYIVPLVILSVTYSIVSRLLWKRTAPGNAHEGRDLQQLRAKRKVRNYLWKRTAPGNAHEGRDLQQLRAKRKVIKMLVLVVIMFGVCWLPLHTFFLVLDFKPELIQANSLLSTVVFYIAFLLAMSNSCANPIIYGFTNDSFRMDLASLCTLWFPFCICLKRLASSKFSVSTYESQYNRRFSTVRKSPVDSVYRPRGGSGSGPKPPGGDLNNGDALGYRNGSKMYIELRRGLLARERSALSMNDFYRDSLERGVGKKGVHFSSNGNIQGTNNNHQIHHTNKVVDKLAGVKNCNGRAGIMKTSKSSNNIFREQQPRELKQLHQQQQYYTMKGRFGHAANGRKEASESGDSTKRLTPNRSHESDLGDLQLFSAQSQSPPTGSDVITQSPSSVEASPLASPDSMGLGEFLFSKPATNGTSAKLKSLPEKECSQELMEFNSF</sequence>
<feature type="transmembrane region" description="Helical" evidence="11">
    <location>
        <begin position="409"/>
        <end position="429"/>
    </location>
</feature>
<dbReference type="SMART" id="SM01381">
    <property type="entry name" value="7TM_GPCR_Srsx"/>
    <property type="match status" value="1"/>
</dbReference>
<feature type="transmembrane region" description="Helical" evidence="11">
    <location>
        <begin position="142"/>
        <end position="164"/>
    </location>
</feature>
<feature type="region of interest" description="Disordered" evidence="10">
    <location>
        <begin position="492"/>
        <end position="517"/>
    </location>
</feature>
<name>A0A433U6G7_ELYCH</name>
<dbReference type="PANTHER" id="PTHR45695:SF9">
    <property type="entry name" value="LEUCOKININ RECEPTOR"/>
    <property type="match status" value="1"/>
</dbReference>
<evidence type="ECO:0000256" key="6">
    <source>
        <dbReference type="ARBA" id="ARBA00023136"/>
    </source>
</evidence>
<keyword evidence="4 11" id="KW-1133">Transmembrane helix</keyword>
<evidence type="ECO:0000256" key="9">
    <source>
        <dbReference type="RuleBase" id="RU000688"/>
    </source>
</evidence>
<evidence type="ECO:0000256" key="4">
    <source>
        <dbReference type="ARBA" id="ARBA00022989"/>
    </source>
</evidence>
<dbReference type="InterPro" id="IPR017452">
    <property type="entry name" value="GPCR_Rhodpsn_7TM"/>
</dbReference>
<dbReference type="InterPro" id="IPR000611">
    <property type="entry name" value="NPY_rcpt"/>
</dbReference>
<feature type="transmembrane region" description="Helical" evidence="11">
    <location>
        <begin position="176"/>
        <end position="201"/>
    </location>
</feature>
<evidence type="ECO:0000256" key="10">
    <source>
        <dbReference type="SAM" id="MobiDB-lite"/>
    </source>
</evidence>
<feature type="transmembrane region" description="Helical" evidence="11">
    <location>
        <begin position="213"/>
        <end position="234"/>
    </location>
</feature>
<feature type="domain" description="G-protein coupled receptors family 1 profile" evidence="12">
    <location>
        <begin position="155"/>
        <end position="439"/>
    </location>
</feature>
<feature type="compositionally biased region" description="Polar residues" evidence="10">
    <location>
        <begin position="673"/>
        <end position="695"/>
    </location>
</feature>
<keyword evidence="3 9" id="KW-0812">Transmembrane</keyword>
<evidence type="ECO:0000256" key="7">
    <source>
        <dbReference type="ARBA" id="ARBA00023170"/>
    </source>
</evidence>
<evidence type="ECO:0000259" key="12">
    <source>
        <dbReference type="PROSITE" id="PS50262"/>
    </source>
</evidence>
<gene>
    <name evidence="13" type="ORF">EGW08_002809</name>
</gene>
<organism evidence="13 14">
    <name type="scientific">Elysia chlorotica</name>
    <name type="common">Eastern emerald elysia</name>
    <name type="synonym">Sea slug</name>
    <dbReference type="NCBI Taxonomy" id="188477"/>
    <lineage>
        <taxon>Eukaryota</taxon>
        <taxon>Metazoa</taxon>
        <taxon>Spiralia</taxon>
        <taxon>Lophotrochozoa</taxon>
        <taxon>Mollusca</taxon>
        <taxon>Gastropoda</taxon>
        <taxon>Heterobranchia</taxon>
        <taxon>Euthyneura</taxon>
        <taxon>Panpulmonata</taxon>
        <taxon>Sacoglossa</taxon>
        <taxon>Placobranchoidea</taxon>
        <taxon>Plakobranchidae</taxon>
        <taxon>Elysia</taxon>
    </lineage>
</organism>
<dbReference type="AlphaFoldDB" id="A0A433U6G7"/>
<evidence type="ECO:0000256" key="8">
    <source>
        <dbReference type="ARBA" id="ARBA00023224"/>
    </source>
</evidence>
<keyword evidence="7 9" id="KW-0675">Receptor</keyword>
<evidence type="ECO:0000256" key="1">
    <source>
        <dbReference type="ARBA" id="ARBA00004141"/>
    </source>
</evidence>
<dbReference type="PROSITE" id="PS00237">
    <property type="entry name" value="G_PROTEIN_RECEP_F1_1"/>
    <property type="match status" value="1"/>
</dbReference>
<comment type="caution">
    <text evidence="13">The sequence shown here is derived from an EMBL/GenBank/DDBJ whole genome shotgun (WGS) entry which is preliminary data.</text>
</comment>
<dbReference type="InterPro" id="IPR000276">
    <property type="entry name" value="GPCR_Rhodpsn"/>
</dbReference>
<dbReference type="Gene3D" id="1.20.1070.10">
    <property type="entry name" value="Rhodopsin 7-helix transmembrane proteins"/>
    <property type="match status" value="1"/>
</dbReference>
<feature type="transmembrane region" description="Helical" evidence="11">
    <location>
        <begin position="255"/>
        <end position="274"/>
    </location>
</feature>
<evidence type="ECO:0000256" key="11">
    <source>
        <dbReference type="SAM" id="Phobius"/>
    </source>
</evidence>
<evidence type="ECO:0000256" key="5">
    <source>
        <dbReference type="ARBA" id="ARBA00023040"/>
    </source>
</evidence>
<dbReference type="PROSITE" id="PS50262">
    <property type="entry name" value="G_PROTEIN_RECEP_F1_2"/>
    <property type="match status" value="1"/>
</dbReference>
<feature type="transmembrane region" description="Helical" evidence="11">
    <location>
        <begin position="299"/>
        <end position="322"/>
    </location>
</feature>
<keyword evidence="5 9" id="KW-0297">G-protein coupled receptor</keyword>
<dbReference type="PRINTS" id="PR00237">
    <property type="entry name" value="GPCRRHODOPSN"/>
</dbReference>
<dbReference type="Pfam" id="PF00001">
    <property type="entry name" value="7tm_1"/>
    <property type="match status" value="1"/>
</dbReference>
<evidence type="ECO:0000256" key="2">
    <source>
        <dbReference type="ARBA" id="ARBA00010663"/>
    </source>
</evidence>
<dbReference type="GO" id="GO:0005886">
    <property type="term" value="C:plasma membrane"/>
    <property type="evidence" value="ECO:0007669"/>
    <property type="project" value="TreeGrafter"/>
</dbReference>
<dbReference type="SUPFAM" id="SSF81321">
    <property type="entry name" value="Family A G protein-coupled receptor-like"/>
    <property type="match status" value="1"/>
</dbReference>
<feature type="region of interest" description="Disordered" evidence="10">
    <location>
        <begin position="639"/>
        <end position="712"/>
    </location>
</feature>
<evidence type="ECO:0000313" key="14">
    <source>
        <dbReference type="Proteomes" id="UP000271974"/>
    </source>
</evidence>
<keyword evidence="8 9" id="KW-0807">Transducer</keyword>
<comment type="similarity">
    <text evidence="2 9">Belongs to the G-protein coupled receptor 1 family.</text>
</comment>
<reference evidence="13 14" key="1">
    <citation type="submission" date="2019-01" db="EMBL/GenBank/DDBJ databases">
        <title>A draft genome assembly of the solar-powered sea slug Elysia chlorotica.</title>
        <authorList>
            <person name="Cai H."/>
            <person name="Li Q."/>
            <person name="Fang X."/>
            <person name="Li J."/>
            <person name="Curtis N.E."/>
            <person name="Altenburger A."/>
            <person name="Shibata T."/>
            <person name="Feng M."/>
            <person name="Maeda T."/>
            <person name="Schwartz J.A."/>
            <person name="Shigenobu S."/>
            <person name="Lundholm N."/>
            <person name="Nishiyama T."/>
            <person name="Yang H."/>
            <person name="Hasebe M."/>
            <person name="Li S."/>
            <person name="Pierce S.K."/>
            <person name="Wang J."/>
        </authorList>
    </citation>
    <scope>NUCLEOTIDE SEQUENCE [LARGE SCALE GENOMIC DNA]</scope>
    <source>
        <strain evidence="13">EC2010</strain>
        <tissue evidence="13">Whole organism of an adult</tissue>
    </source>
</reference>
<dbReference type="PANTHER" id="PTHR45695">
    <property type="entry name" value="LEUCOKININ RECEPTOR-RELATED"/>
    <property type="match status" value="1"/>
</dbReference>
<accession>A0A433U6G7</accession>
<feature type="transmembrane region" description="Helical" evidence="11">
    <location>
        <begin position="381"/>
        <end position="403"/>
    </location>
</feature>
<dbReference type="STRING" id="188477.A0A433U6G7"/>
<evidence type="ECO:0000313" key="13">
    <source>
        <dbReference type="EMBL" id="RUS89436.1"/>
    </source>
</evidence>
<protein>
    <recommendedName>
        <fullName evidence="12">G-protein coupled receptors family 1 profile domain-containing protein</fullName>
    </recommendedName>
</protein>
<dbReference type="Proteomes" id="UP000271974">
    <property type="component" value="Unassembled WGS sequence"/>
</dbReference>
<dbReference type="EMBL" id="RQTK01000056">
    <property type="protein sequence ID" value="RUS89436.1"/>
    <property type="molecule type" value="Genomic_DNA"/>
</dbReference>
<dbReference type="OrthoDB" id="5981855at2759"/>
<keyword evidence="6 11" id="KW-0472">Membrane</keyword>
<keyword evidence="14" id="KW-1185">Reference proteome</keyword>
<proteinExistence type="inferred from homology"/>
<feature type="compositionally biased region" description="Basic and acidic residues" evidence="10">
    <location>
        <begin position="643"/>
        <end position="666"/>
    </location>
</feature>
<comment type="subcellular location">
    <subcellularLocation>
        <location evidence="1">Membrane</location>
        <topology evidence="1">Multi-pass membrane protein</topology>
    </subcellularLocation>
</comment>
<dbReference type="PRINTS" id="PR01012">
    <property type="entry name" value="NRPEPTIDEYR"/>
</dbReference>